<dbReference type="Proteomes" id="UP000616201">
    <property type="component" value="Unassembled WGS sequence"/>
</dbReference>
<evidence type="ECO:0000313" key="1">
    <source>
        <dbReference type="EMBL" id="MBE8712587.1"/>
    </source>
</evidence>
<name>A0A928YPJ7_9SPHI</name>
<dbReference type="AlphaFoldDB" id="A0A928YPJ7"/>
<evidence type="ECO:0000313" key="2">
    <source>
        <dbReference type="Proteomes" id="UP000616201"/>
    </source>
</evidence>
<proteinExistence type="predicted"/>
<dbReference type="EMBL" id="PRDK01000001">
    <property type="protein sequence ID" value="MBE8712587.1"/>
    <property type="molecule type" value="Genomic_DNA"/>
</dbReference>
<gene>
    <name evidence="1" type="ORF">C4F49_02680</name>
</gene>
<accession>A0A928YPJ7</accession>
<protein>
    <submittedName>
        <fullName evidence="1">Uncharacterized protein</fullName>
    </submittedName>
</protein>
<keyword evidence="2" id="KW-1185">Reference proteome</keyword>
<sequence>MKAFNLFVICSLIICSSCKKDSPNSNTSVLKLEFVAGSTIQNSSSSTDEVIATLNIKSYNAHTGELIFDNIGREQLEEAIAQGSKVNVYATGDSPLFTLKVASSLLSVLYNEPVLYYSLIDNSMIDGATTEKNKWYILSGYSTGKILASETITNPEQLANFKKIEANWDLFIDELKRTGRYIN</sequence>
<reference evidence="1" key="1">
    <citation type="submission" date="2018-02" db="EMBL/GenBank/DDBJ databases">
        <authorList>
            <person name="Vasarhelyi B.M."/>
            <person name="Deshmukh S."/>
            <person name="Balint B."/>
            <person name="Kukolya J."/>
        </authorList>
    </citation>
    <scope>NUCLEOTIDE SEQUENCE</scope>
    <source>
        <strain evidence="1">KB22</strain>
    </source>
</reference>
<dbReference type="RefSeq" id="WP_196934918.1">
    <property type="nucleotide sequence ID" value="NZ_MU158698.1"/>
</dbReference>
<comment type="caution">
    <text evidence="1">The sequence shown here is derived from an EMBL/GenBank/DDBJ whole genome shotgun (WGS) entry which is preliminary data.</text>
</comment>
<organism evidence="1 2">
    <name type="scientific">Sphingobacterium hungaricum</name>
    <dbReference type="NCBI Taxonomy" id="2082723"/>
    <lineage>
        <taxon>Bacteria</taxon>
        <taxon>Pseudomonadati</taxon>
        <taxon>Bacteroidota</taxon>
        <taxon>Sphingobacteriia</taxon>
        <taxon>Sphingobacteriales</taxon>
        <taxon>Sphingobacteriaceae</taxon>
        <taxon>Sphingobacterium</taxon>
    </lineage>
</organism>